<keyword evidence="3 4" id="KW-0548">Nucleotidyltransferase</keyword>
<dbReference type="PANTHER" id="PTHR43511">
    <property type="match status" value="1"/>
</dbReference>
<evidence type="ECO:0000256" key="3">
    <source>
        <dbReference type="ARBA" id="ARBA00022695"/>
    </source>
</evidence>
<dbReference type="GO" id="GO:0016779">
    <property type="term" value="F:nucleotidyltransferase activity"/>
    <property type="evidence" value="ECO:0007669"/>
    <property type="project" value="UniProtKB-KW"/>
</dbReference>
<accession>A0ABT3CFA5</accession>
<dbReference type="EMBL" id="JACKTY010000031">
    <property type="protein sequence ID" value="MCV7228101.1"/>
    <property type="molecule type" value="Genomic_DNA"/>
</dbReference>
<sequence>MLLQRPTRTYSSAGSAAGLLAAQHKMRKAGVPEQAIKVFTDFYHQLEHGASGLIPESDIEPLTDIPHIDHLDFDTPTLRAAASSTVVIKLNGGLATTMGMEKAKSLLPVKDGQCFLDLIVEQILHVRRQYDVDLPVLFMNSFRTSRDTLEALAPYPDLALDGLPLEFVQNREPKLTVAELEPISWPADPELEWCPPGHADLYTALDASGVLDRLIASGYRYASISNADNLGAVPDPAMMAWFATSGAPYAAEVCRRTPADVKGGHLVVRRSDGRLLLREGAQVPAEDAERAADPTIHPYFNTNNVWIDLRALREALDRSAGVLHLPLIRNEKNVDPVDPGSPRVIQIESAVGAAISLFEGSTAIEVDRDRFLPVKTTNDLMLIRSDVYSVAADRRLQTTLDRIPLVDLDPRFFARIADFEARCPDPPSLANATSFTVRGDWTLAHDVSVVGNARLEDLRSPCHVPAGIVLGDRS</sequence>
<dbReference type="Pfam" id="PF01704">
    <property type="entry name" value="UDPGP"/>
    <property type="match status" value="1"/>
</dbReference>
<dbReference type="SUPFAM" id="SSF53448">
    <property type="entry name" value="Nucleotide-diphospho-sugar transferases"/>
    <property type="match status" value="1"/>
</dbReference>
<dbReference type="Proteomes" id="UP001526201">
    <property type="component" value="Unassembled WGS sequence"/>
</dbReference>
<organism evidence="4 5">
    <name type="scientific">Mycolicibacterium komossense</name>
    <dbReference type="NCBI Taxonomy" id="1779"/>
    <lineage>
        <taxon>Bacteria</taxon>
        <taxon>Bacillati</taxon>
        <taxon>Actinomycetota</taxon>
        <taxon>Actinomycetes</taxon>
        <taxon>Mycobacteriales</taxon>
        <taxon>Mycobacteriaceae</taxon>
        <taxon>Mycolicibacterium</taxon>
    </lineage>
</organism>
<dbReference type="Gene3D" id="2.160.10.10">
    <property type="entry name" value="Hexapeptide repeat proteins"/>
    <property type="match status" value="1"/>
</dbReference>
<evidence type="ECO:0000256" key="1">
    <source>
        <dbReference type="ARBA" id="ARBA00010401"/>
    </source>
</evidence>
<dbReference type="InterPro" id="IPR029044">
    <property type="entry name" value="Nucleotide-diphossugar_trans"/>
</dbReference>
<name>A0ABT3CFA5_9MYCO</name>
<dbReference type="Gene3D" id="3.90.550.10">
    <property type="entry name" value="Spore Coat Polysaccharide Biosynthesis Protein SpsA, Chain A"/>
    <property type="match status" value="1"/>
</dbReference>
<dbReference type="InterPro" id="IPR016267">
    <property type="entry name" value="UDPGP_trans"/>
</dbReference>
<dbReference type="InterPro" id="IPR002618">
    <property type="entry name" value="UDPGP_fam"/>
</dbReference>
<protein>
    <submittedName>
        <fullName evidence="4">UTP--glucose-1-phosphate uridylyltransferase</fullName>
    </submittedName>
</protein>
<keyword evidence="2" id="KW-0808">Transferase</keyword>
<comment type="caution">
    <text evidence="4">The sequence shown here is derived from an EMBL/GenBank/DDBJ whole genome shotgun (WGS) entry which is preliminary data.</text>
</comment>
<proteinExistence type="inferred from homology"/>
<evidence type="ECO:0000313" key="4">
    <source>
        <dbReference type="EMBL" id="MCV7228101.1"/>
    </source>
</evidence>
<gene>
    <name evidence="4" type="ORF">H7J73_18985</name>
</gene>
<evidence type="ECO:0000256" key="2">
    <source>
        <dbReference type="ARBA" id="ARBA00022679"/>
    </source>
</evidence>
<comment type="similarity">
    <text evidence="1">Belongs to the UDPGP type 1 family.</text>
</comment>
<dbReference type="PIRSF" id="PIRSF000806">
    <property type="entry name" value="UDPGP"/>
    <property type="match status" value="1"/>
</dbReference>
<keyword evidence="5" id="KW-1185">Reference proteome</keyword>
<evidence type="ECO:0000313" key="5">
    <source>
        <dbReference type="Proteomes" id="UP001526201"/>
    </source>
</evidence>
<reference evidence="4 5" key="1">
    <citation type="journal article" date="2022" name="BMC Genomics">
        <title>Comparative genome analysis of mycobacteria focusing on tRNA and non-coding RNA.</title>
        <authorList>
            <person name="Behra P.R.K."/>
            <person name="Pettersson B.M.F."/>
            <person name="Ramesh M."/>
            <person name="Das S."/>
            <person name="Dasgupta S."/>
            <person name="Kirsebom L.A."/>
        </authorList>
    </citation>
    <scope>NUCLEOTIDE SEQUENCE [LARGE SCALE GENOMIC DNA]</scope>
    <source>
        <strain evidence="4 5">DSM 44078</strain>
    </source>
</reference>